<dbReference type="Proteomes" id="UP001374579">
    <property type="component" value="Unassembled WGS sequence"/>
</dbReference>
<proteinExistence type="predicted"/>
<dbReference type="EMBL" id="JBAMIC010000018">
    <property type="protein sequence ID" value="KAK7094614.1"/>
    <property type="molecule type" value="Genomic_DNA"/>
</dbReference>
<sequence length="134" mass="15452">MLKFVLLSFAAVALAQFPQRPGWMDEIVGGQVFEIDTIHGHSVQYDDKHDLLLLVGKANCYLIDAPDNTWDKIAHNADQVPRITEDIYHQITSGKGVMLMTHPDAIEKYHSVLEQYECRSKEVFHVEYHLRHHN</sequence>
<evidence type="ECO:0000256" key="1">
    <source>
        <dbReference type="SAM" id="SignalP"/>
    </source>
</evidence>
<reference evidence="2 3" key="1">
    <citation type="submission" date="2024-02" db="EMBL/GenBank/DDBJ databases">
        <title>Chromosome-scale genome assembly of the rough periwinkle Littorina saxatilis.</title>
        <authorList>
            <person name="De Jode A."/>
            <person name="Faria R."/>
            <person name="Formenti G."/>
            <person name="Sims Y."/>
            <person name="Smith T.P."/>
            <person name="Tracey A."/>
            <person name="Wood J.M.D."/>
            <person name="Zagrodzka Z.B."/>
            <person name="Johannesson K."/>
            <person name="Butlin R.K."/>
            <person name="Leder E.H."/>
        </authorList>
    </citation>
    <scope>NUCLEOTIDE SEQUENCE [LARGE SCALE GENOMIC DNA]</scope>
    <source>
        <strain evidence="2">Snail1</strain>
        <tissue evidence="2">Muscle</tissue>
    </source>
</reference>
<keyword evidence="3" id="KW-1185">Reference proteome</keyword>
<feature type="signal peptide" evidence="1">
    <location>
        <begin position="1"/>
        <end position="15"/>
    </location>
</feature>
<keyword evidence="1" id="KW-0732">Signal</keyword>
<accession>A0AAN9AY55</accession>
<comment type="caution">
    <text evidence="2">The sequence shown here is derived from an EMBL/GenBank/DDBJ whole genome shotgun (WGS) entry which is preliminary data.</text>
</comment>
<dbReference type="AlphaFoldDB" id="A0AAN9AY55"/>
<protein>
    <submittedName>
        <fullName evidence="2">Uncharacterized protein</fullName>
    </submittedName>
</protein>
<gene>
    <name evidence="2" type="ORF">V1264_006146</name>
</gene>
<organism evidence="2 3">
    <name type="scientific">Littorina saxatilis</name>
    <dbReference type="NCBI Taxonomy" id="31220"/>
    <lineage>
        <taxon>Eukaryota</taxon>
        <taxon>Metazoa</taxon>
        <taxon>Spiralia</taxon>
        <taxon>Lophotrochozoa</taxon>
        <taxon>Mollusca</taxon>
        <taxon>Gastropoda</taxon>
        <taxon>Caenogastropoda</taxon>
        <taxon>Littorinimorpha</taxon>
        <taxon>Littorinoidea</taxon>
        <taxon>Littorinidae</taxon>
        <taxon>Littorina</taxon>
    </lineage>
</organism>
<feature type="chain" id="PRO_5042997366" evidence="1">
    <location>
        <begin position="16"/>
        <end position="134"/>
    </location>
</feature>
<evidence type="ECO:0000313" key="2">
    <source>
        <dbReference type="EMBL" id="KAK7094614.1"/>
    </source>
</evidence>
<evidence type="ECO:0000313" key="3">
    <source>
        <dbReference type="Proteomes" id="UP001374579"/>
    </source>
</evidence>
<name>A0AAN9AY55_9CAEN</name>